<protein>
    <submittedName>
        <fullName evidence="1">Uncharacterized protein</fullName>
    </submittedName>
</protein>
<name>S6DDS6_9VIRU</name>
<dbReference type="RefSeq" id="YP_008357465.1">
    <property type="nucleotide sequence ID" value="NC_021901.1"/>
</dbReference>
<evidence type="ECO:0000313" key="2">
    <source>
        <dbReference type="Proteomes" id="UP000154968"/>
    </source>
</evidence>
<dbReference type="EMBL" id="HF920633">
    <property type="protein sequence ID" value="CCV01844.1"/>
    <property type="molecule type" value="Genomic_DNA"/>
</dbReference>
<reference evidence="1 2" key="1">
    <citation type="journal article" date="2013" name="J. Gen. Virol.">
        <title>Complete genome sequence of invertebrate iridescent virus 22 isolated from a blackfly larva.</title>
        <authorList>
            <person name="Piegu B."/>
            <person name="Guizard S."/>
            <person name="Spears T."/>
            <person name="Cruaud C."/>
            <person name="Couloux A."/>
            <person name="Bideshi D.K."/>
            <person name="Federici B.A."/>
            <person name="Bigot Y."/>
        </authorList>
    </citation>
    <scope>NUCLEOTIDE SEQUENCE [LARGE SCALE GENOMIC DNA]</scope>
</reference>
<proteinExistence type="predicted"/>
<organism evidence="1 2">
    <name type="scientific">Invertebrate iridescent virus 22</name>
    <dbReference type="NCBI Taxonomy" id="345198"/>
    <lineage>
        <taxon>Viruses</taxon>
        <taxon>Varidnaviria</taxon>
        <taxon>Bamfordvirae</taxon>
        <taxon>Nucleocytoviricota</taxon>
        <taxon>Megaviricetes</taxon>
        <taxon>Pimascovirales</taxon>
        <taxon>Pimascovirales incertae sedis</taxon>
        <taxon>Iridoviridae</taxon>
        <taxon>Betairidovirinae</taxon>
        <taxon>Chloriridovirus</taxon>
        <taxon>Chloriridovirus simulium1</taxon>
    </lineage>
</organism>
<gene>
    <name evidence="1" type="primary">167R</name>
    <name evidence="1" type="ORF">IIV22_167R</name>
</gene>
<dbReference type="GeneID" id="16414506"/>
<sequence length="98" mass="11089">MKLLVIFMLYALVTISNSASCKQRCNDEFGVGGVLKHFYDGSMCQCSFPPMTKVGNTNLNSERACNNFCEQVHRYNCYYAPGLGCITYKLIETSESRY</sequence>
<evidence type="ECO:0000313" key="1">
    <source>
        <dbReference type="EMBL" id="CCV01844.1"/>
    </source>
</evidence>
<dbReference type="Proteomes" id="UP000154968">
    <property type="component" value="Segment"/>
</dbReference>
<accession>S6DDS6</accession>
<dbReference type="KEGG" id="vg:16414506"/>
<keyword evidence="2" id="KW-1185">Reference proteome</keyword>